<feature type="non-terminal residue" evidence="2">
    <location>
        <position position="1"/>
    </location>
</feature>
<dbReference type="AlphaFoldDB" id="R0M2E1"/>
<dbReference type="EMBL" id="KB742459">
    <property type="protein sequence ID" value="EOB08275.1"/>
    <property type="molecule type" value="Genomic_DNA"/>
</dbReference>
<feature type="region of interest" description="Disordered" evidence="1">
    <location>
        <begin position="24"/>
        <end position="43"/>
    </location>
</feature>
<proteinExistence type="predicted"/>
<feature type="compositionally biased region" description="Gly residues" evidence="1">
    <location>
        <begin position="26"/>
        <end position="43"/>
    </location>
</feature>
<reference evidence="3" key="1">
    <citation type="journal article" date="2013" name="Nat. Genet.">
        <title>The duck genome and transcriptome provide insight into an avian influenza virus reservoir species.</title>
        <authorList>
            <person name="Huang Y."/>
            <person name="Li Y."/>
            <person name="Burt D.W."/>
            <person name="Chen H."/>
            <person name="Zhang Y."/>
            <person name="Qian W."/>
            <person name="Kim H."/>
            <person name="Gan S."/>
            <person name="Zhao Y."/>
            <person name="Li J."/>
            <person name="Yi K."/>
            <person name="Feng H."/>
            <person name="Zhu P."/>
            <person name="Li B."/>
            <person name="Liu Q."/>
            <person name="Fairley S."/>
            <person name="Magor K.E."/>
            <person name="Du Z."/>
            <person name="Hu X."/>
            <person name="Goodman L."/>
            <person name="Tafer H."/>
            <person name="Vignal A."/>
            <person name="Lee T."/>
            <person name="Kim K.W."/>
            <person name="Sheng Z."/>
            <person name="An Y."/>
            <person name="Searle S."/>
            <person name="Herrero J."/>
            <person name="Groenen M.A."/>
            <person name="Crooijmans R.P."/>
            <person name="Faraut T."/>
            <person name="Cai Q."/>
            <person name="Webster R.G."/>
            <person name="Aldridge J.R."/>
            <person name="Warren W.C."/>
            <person name="Bartschat S."/>
            <person name="Kehr S."/>
            <person name="Marz M."/>
            <person name="Stadler P.F."/>
            <person name="Smith J."/>
            <person name="Kraus R.H."/>
            <person name="Zhao Y."/>
            <person name="Ren L."/>
            <person name="Fei J."/>
            <person name="Morisson M."/>
            <person name="Kaiser P."/>
            <person name="Griffin D.K."/>
            <person name="Rao M."/>
            <person name="Pitel F."/>
            <person name="Wang J."/>
            <person name="Li N."/>
        </authorList>
    </citation>
    <scope>NUCLEOTIDE SEQUENCE [LARGE SCALE GENOMIC DNA]</scope>
</reference>
<keyword evidence="3" id="KW-1185">Reference proteome</keyword>
<organism evidence="2 3">
    <name type="scientific">Anas platyrhynchos</name>
    <name type="common">Mallard</name>
    <name type="synonym">Anas boschas</name>
    <dbReference type="NCBI Taxonomy" id="8839"/>
    <lineage>
        <taxon>Eukaryota</taxon>
        <taxon>Metazoa</taxon>
        <taxon>Chordata</taxon>
        <taxon>Craniata</taxon>
        <taxon>Vertebrata</taxon>
        <taxon>Euteleostomi</taxon>
        <taxon>Archelosauria</taxon>
        <taxon>Archosauria</taxon>
        <taxon>Dinosauria</taxon>
        <taxon>Saurischia</taxon>
        <taxon>Theropoda</taxon>
        <taxon>Coelurosauria</taxon>
        <taxon>Aves</taxon>
        <taxon>Neognathae</taxon>
        <taxon>Galloanserae</taxon>
        <taxon>Anseriformes</taxon>
        <taxon>Anatidae</taxon>
        <taxon>Anatinae</taxon>
        <taxon>Anas</taxon>
    </lineage>
</organism>
<accession>R0M2E1</accession>
<evidence type="ECO:0000256" key="1">
    <source>
        <dbReference type="SAM" id="MobiDB-lite"/>
    </source>
</evidence>
<evidence type="ECO:0000313" key="3">
    <source>
        <dbReference type="Proteomes" id="UP000296049"/>
    </source>
</evidence>
<name>R0M2E1_ANAPL</name>
<gene>
    <name evidence="2" type="ORF">Anapl_01498</name>
</gene>
<dbReference type="Proteomes" id="UP000296049">
    <property type="component" value="Unassembled WGS sequence"/>
</dbReference>
<feature type="non-terminal residue" evidence="2">
    <location>
        <position position="43"/>
    </location>
</feature>
<evidence type="ECO:0000313" key="2">
    <source>
        <dbReference type="EMBL" id="EOB08275.1"/>
    </source>
</evidence>
<protein>
    <submittedName>
        <fullName evidence="2">Uncharacterized protein</fullName>
    </submittedName>
</protein>
<sequence>GEVHVGNEETFLLRKSSQALGRVAQGDGGITVPGGVQGEAGRG</sequence>